<keyword evidence="2" id="KW-0472">Membrane</keyword>
<feature type="compositionally biased region" description="Basic and acidic residues" evidence="1">
    <location>
        <begin position="1"/>
        <end position="14"/>
    </location>
</feature>
<proteinExistence type="predicted"/>
<dbReference type="CDD" id="cd12087">
    <property type="entry name" value="TM_EGFR-like"/>
    <property type="match status" value="1"/>
</dbReference>
<name>A0A9P9FAD8_9HYPO</name>
<gene>
    <name evidence="3" type="ORF">EDB81DRAFT_398650</name>
</gene>
<feature type="compositionally biased region" description="Acidic residues" evidence="1">
    <location>
        <begin position="15"/>
        <end position="44"/>
    </location>
</feature>
<feature type="transmembrane region" description="Helical" evidence="2">
    <location>
        <begin position="265"/>
        <end position="287"/>
    </location>
</feature>
<sequence length="435" mass="46389">MWLPELRFHKARQEEPDEDEDEIDEEEADDTEEEEEDAADDASEENNGNGQGRGGNRNGPPGSEGDQRGPPRPPGGLPDTTTTAEVSAPLSTTVVPPETTSIEPPPVDAVSSDPPIQTSSIVPSVPDEVATSTFSDFSTATTSSTPEMTQVSNVQTTIATITTVPETSTTGPDTSLLSSSSSVDSSFSTSLLESITSSILVSTSRTASEDLLQSQITTEVPTLSTAVSSIVLASSTTLQPAIGLATEESAATENDRPPPPKGSKLAGMVVGSVAGLALILACILFCYKRRKRTSPDAPSSPSRRMTGKWRVSTWIPRAQTPDGMENSLLTSQEPPNQRLPRDPEAISEKPMAAQQPRQSFRRSISRLLGMNPLGLHPAVVEGTTPRPRSYAASFFRRRSTASTYTVGSGYSVTPERLREDPLPPLPPAYLERDQA</sequence>
<keyword evidence="4" id="KW-1185">Reference proteome</keyword>
<keyword evidence="2" id="KW-0812">Transmembrane</keyword>
<dbReference type="EMBL" id="JAGMUV010000005">
    <property type="protein sequence ID" value="KAH7156727.1"/>
    <property type="molecule type" value="Genomic_DNA"/>
</dbReference>
<evidence type="ECO:0000313" key="3">
    <source>
        <dbReference type="EMBL" id="KAH7156727.1"/>
    </source>
</evidence>
<dbReference type="AlphaFoldDB" id="A0A9P9FAD8"/>
<dbReference type="Proteomes" id="UP000738349">
    <property type="component" value="Unassembled WGS sequence"/>
</dbReference>
<accession>A0A9P9FAD8</accession>
<evidence type="ECO:0000256" key="1">
    <source>
        <dbReference type="SAM" id="MobiDB-lite"/>
    </source>
</evidence>
<dbReference type="OrthoDB" id="346907at2759"/>
<feature type="region of interest" description="Disordered" evidence="1">
    <location>
        <begin position="318"/>
        <end position="358"/>
    </location>
</feature>
<keyword evidence="2" id="KW-1133">Transmembrane helix</keyword>
<protein>
    <recommendedName>
        <fullName evidence="5">Mid2 domain-containing protein</fullName>
    </recommendedName>
</protein>
<feature type="compositionally biased region" description="Polar residues" evidence="1">
    <location>
        <begin position="89"/>
        <end position="102"/>
    </location>
</feature>
<evidence type="ECO:0000313" key="4">
    <source>
        <dbReference type="Proteomes" id="UP000738349"/>
    </source>
</evidence>
<reference evidence="3" key="1">
    <citation type="journal article" date="2021" name="Nat. Commun.">
        <title>Genetic determinants of endophytism in the Arabidopsis root mycobiome.</title>
        <authorList>
            <person name="Mesny F."/>
            <person name="Miyauchi S."/>
            <person name="Thiergart T."/>
            <person name="Pickel B."/>
            <person name="Atanasova L."/>
            <person name="Karlsson M."/>
            <person name="Huettel B."/>
            <person name="Barry K.W."/>
            <person name="Haridas S."/>
            <person name="Chen C."/>
            <person name="Bauer D."/>
            <person name="Andreopoulos W."/>
            <person name="Pangilinan J."/>
            <person name="LaButti K."/>
            <person name="Riley R."/>
            <person name="Lipzen A."/>
            <person name="Clum A."/>
            <person name="Drula E."/>
            <person name="Henrissat B."/>
            <person name="Kohler A."/>
            <person name="Grigoriev I.V."/>
            <person name="Martin F.M."/>
            <person name="Hacquard S."/>
        </authorList>
    </citation>
    <scope>NUCLEOTIDE SEQUENCE</scope>
    <source>
        <strain evidence="3">MPI-CAGE-AT-0147</strain>
    </source>
</reference>
<comment type="caution">
    <text evidence="3">The sequence shown here is derived from an EMBL/GenBank/DDBJ whole genome shotgun (WGS) entry which is preliminary data.</text>
</comment>
<feature type="region of interest" description="Disordered" evidence="1">
    <location>
        <begin position="405"/>
        <end position="435"/>
    </location>
</feature>
<feature type="region of interest" description="Disordered" evidence="1">
    <location>
        <begin position="1"/>
        <end position="128"/>
    </location>
</feature>
<evidence type="ECO:0000256" key="2">
    <source>
        <dbReference type="SAM" id="Phobius"/>
    </source>
</evidence>
<organism evidence="3 4">
    <name type="scientific">Dactylonectria macrodidyma</name>
    <dbReference type="NCBI Taxonomy" id="307937"/>
    <lineage>
        <taxon>Eukaryota</taxon>
        <taxon>Fungi</taxon>
        <taxon>Dikarya</taxon>
        <taxon>Ascomycota</taxon>
        <taxon>Pezizomycotina</taxon>
        <taxon>Sordariomycetes</taxon>
        <taxon>Hypocreomycetidae</taxon>
        <taxon>Hypocreales</taxon>
        <taxon>Nectriaceae</taxon>
        <taxon>Dactylonectria</taxon>
    </lineage>
</organism>
<evidence type="ECO:0008006" key="5">
    <source>
        <dbReference type="Google" id="ProtNLM"/>
    </source>
</evidence>